<dbReference type="PANTHER" id="PTHR42924">
    <property type="entry name" value="EXONUCLEASE"/>
    <property type="match status" value="1"/>
</dbReference>
<dbReference type="RefSeq" id="WP_085545622.1">
    <property type="nucleotide sequence ID" value="NZ_FXBB01000049.1"/>
</dbReference>
<dbReference type="InterPro" id="IPR004013">
    <property type="entry name" value="PHP_dom"/>
</dbReference>
<protein>
    <recommendedName>
        <fullName evidence="1">Polymerase/histidinol phosphatase N-terminal domain-containing protein</fullName>
    </recommendedName>
</protein>
<feature type="domain" description="Polymerase/histidinol phosphatase N-terminal" evidence="1">
    <location>
        <begin position="4"/>
        <end position="69"/>
    </location>
</feature>
<dbReference type="OrthoDB" id="9804333at2"/>
<sequence>MLLVDLHLHSDCSDGTETPENLALMARRHSIAVASLTDHDTVEGVPSFLKACKKWGVKGLSGVELSAEYPSTMHILGYGFDPSHDGMCVELENLRRHRDERNLEIIERLRAIGLDISIEDVLEESKGDVVARPHVARAMIRKGYSLSMRDCFERYLKRGAPGYVSRKRLSPERSISLIREAGGVPVLAHPIQTSRNLLELKNILFSLKEMGLWGLECLSRHHEADQIYQYMAMASDLGLHCTAGSDYHGSNRIGVSMGVPVAEDLLPWARLGISL</sequence>
<evidence type="ECO:0000313" key="3">
    <source>
        <dbReference type="Proteomes" id="UP000193355"/>
    </source>
</evidence>
<dbReference type="InterPro" id="IPR003141">
    <property type="entry name" value="Pol/His_phosphatase_N"/>
</dbReference>
<reference evidence="3" key="1">
    <citation type="submission" date="2017-04" db="EMBL/GenBank/DDBJ databases">
        <authorList>
            <person name="Varghese N."/>
            <person name="Submissions S."/>
        </authorList>
    </citation>
    <scope>NUCLEOTIDE SEQUENCE [LARGE SCALE GENOMIC DNA]</scope>
    <source>
        <strain evidence="3">USBA 82</strain>
    </source>
</reference>
<dbReference type="Pfam" id="PF02811">
    <property type="entry name" value="PHP"/>
    <property type="match status" value="1"/>
</dbReference>
<evidence type="ECO:0000313" key="2">
    <source>
        <dbReference type="EMBL" id="SMG49379.1"/>
    </source>
</evidence>
<accession>A0A1X7L888</accession>
<dbReference type="STRING" id="561720.SAMN06275492_1495"/>
<dbReference type="InterPro" id="IPR052018">
    <property type="entry name" value="PHP_domain"/>
</dbReference>
<dbReference type="Gene3D" id="1.10.150.650">
    <property type="match status" value="1"/>
</dbReference>
<dbReference type="SMART" id="SM00481">
    <property type="entry name" value="POLIIIAc"/>
    <property type="match status" value="1"/>
</dbReference>
<dbReference type="EMBL" id="FXBB01000049">
    <property type="protein sequence ID" value="SMG49379.1"/>
    <property type="molecule type" value="Genomic_DNA"/>
</dbReference>
<dbReference type="Gene3D" id="3.20.20.140">
    <property type="entry name" value="Metal-dependent hydrolases"/>
    <property type="match status" value="1"/>
</dbReference>
<dbReference type="InterPro" id="IPR016195">
    <property type="entry name" value="Pol/histidinol_Pase-like"/>
</dbReference>
<keyword evidence="3" id="KW-1185">Reference proteome</keyword>
<dbReference type="GO" id="GO:0004534">
    <property type="term" value="F:5'-3' RNA exonuclease activity"/>
    <property type="evidence" value="ECO:0007669"/>
    <property type="project" value="TreeGrafter"/>
</dbReference>
<dbReference type="GO" id="GO:0035312">
    <property type="term" value="F:5'-3' DNA exonuclease activity"/>
    <property type="evidence" value="ECO:0007669"/>
    <property type="project" value="TreeGrafter"/>
</dbReference>
<dbReference type="Proteomes" id="UP000193355">
    <property type="component" value="Unassembled WGS sequence"/>
</dbReference>
<organism evidence="2 3">
    <name type="scientific">Dethiosulfovibrio salsuginis</name>
    <dbReference type="NCBI Taxonomy" id="561720"/>
    <lineage>
        <taxon>Bacteria</taxon>
        <taxon>Thermotogati</taxon>
        <taxon>Synergistota</taxon>
        <taxon>Synergistia</taxon>
        <taxon>Synergistales</taxon>
        <taxon>Dethiosulfovibrionaceae</taxon>
        <taxon>Dethiosulfovibrio</taxon>
    </lineage>
</organism>
<dbReference type="PANTHER" id="PTHR42924:SF3">
    <property type="entry name" value="POLYMERASE_HISTIDINOL PHOSPHATASE N-TERMINAL DOMAIN-CONTAINING PROTEIN"/>
    <property type="match status" value="1"/>
</dbReference>
<dbReference type="SUPFAM" id="SSF89550">
    <property type="entry name" value="PHP domain-like"/>
    <property type="match status" value="1"/>
</dbReference>
<dbReference type="CDD" id="cd07438">
    <property type="entry name" value="PHP_HisPPase_AMP"/>
    <property type="match status" value="1"/>
</dbReference>
<name>A0A1X7L888_9BACT</name>
<dbReference type="AlphaFoldDB" id="A0A1X7L888"/>
<proteinExistence type="predicted"/>
<evidence type="ECO:0000259" key="1">
    <source>
        <dbReference type="SMART" id="SM00481"/>
    </source>
</evidence>
<gene>
    <name evidence="2" type="ORF">SAMN06275492_1495</name>
</gene>